<organism evidence="1 2">
    <name type="scientific">Bradyrhizobium ottawaense</name>
    <dbReference type="NCBI Taxonomy" id="931866"/>
    <lineage>
        <taxon>Bacteria</taxon>
        <taxon>Pseudomonadati</taxon>
        <taxon>Pseudomonadota</taxon>
        <taxon>Alphaproteobacteria</taxon>
        <taxon>Hyphomicrobiales</taxon>
        <taxon>Nitrobacteraceae</taxon>
        <taxon>Bradyrhizobium</taxon>
    </lineage>
</organism>
<dbReference type="KEGG" id="bot:CIT37_35275"/>
<evidence type="ECO:0000313" key="2">
    <source>
        <dbReference type="Proteomes" id="UP000215703"/>
    </source>
</evidence>
<reference evidence="1 2" key="1">
    <citation type="journal article" date="2014" name="Int. J. Syst. Evol. Microbiol.">
        <title>Bradyrhizobium ottawaense sp. nov., a symbiotic nitrogen fixing bacterium from root nodules of soybeans in Canada.</title>
        <authorList>
            <person name="Yu X."/>
            <person name="Cloutier S."/>
            <person name="Tambong J.T."/>
            <person name="Bromfield E.S."/>
        </authorList>
    </citation>
    <scope>NUCLEOTIDE SEQUENCE [LARGE SCALE GENOMIC DNA]</scope>
    <source>
        <strain evidence="1 2">OO99</strain>
    </source>
</reference>
<accession>A0A2U8PHJ2</accession>
<proteinExistence type="predicted"/>
<dbReference type="EMBL" id="CP029425">
    <property type="protein sequence ID" value="AWL96807.1"/>
    <property type="molecule type" value="Genomic_DNA"/>
</dbReference>
<name>A0A2U8PHJ2_9BRAD</name>
<evidence type="ECO:0000313" key="1">
    <source>
        <dbReference type="EMBL" id="AWL96807.1"/>
    </source>
</evidence>
<gene>
    <name evidence="1" type="ORF">CIT37_35275</name>
</gene>
<dbReference type="GeneID" id="92967929"/>
<dbReference type="AlphaFoldDB" id="A0A2U8PHJ2"/>
<sequence length="193" mass="22111">MPELDLVKLAEGRKALEAWQTPEQFKAKIDALADAVDSEALFNRNETQFLRDAMTLETFTRYRATEQVRLASANDQWPDGFIGTPKEPVNIEVTEVMEEGRKRGDEYKEGAQPLDGNAEDWRRRALDIPVQLEKAIKRKKNKGYGKKCKLVIYLNMSNYGVLQKETEAKIAAIKAKYAADFQEICVLWQQKLL</sequence>
<protein>
    <submittedName>
        <fullName evidence="1">Uncharacterized protein</fullName>
    </submittedName>
</protein>
<reference evidence="1 2" key="2">
    <citation type="journal article" date="2017" name="Syst. Appl. Microbiol.">
        <title>Soybeans inoculated with root zone soils of Canadian native legumes harbour diverse and novel Bradyrhizobium spp. that possess agricultural potential.</title>
        <authorList>
            <person name="Bromfield E.S.P."/>
            <person name="Cloutier S."/>
            <person name="Tambong J.T."/>
            <person name="Tran Thi T.V."/>
        </authorList>
    </citation>
    <scope>NUCLEOTIDE SEQUENCE [LARGE SCALE GENOMIC DNA]</scope>
    <source>
        <strain evidence="1 2">OO99</strain>
    </source>
</reference>
<dbReference type="Proteomes" id="UP000215703">
    <property type="component" value="Chromosome"/>
</dbReference>
<dbReference type="RefSeq" id="WP_095425849.1">
    <property type="nucleotide sequence ID" value="NZ_CP029425.2"/>
</dbReference>